<dbReference type="EMBL" id="BGZK01000011">
    <property type="protein sequence ID" value="GBP03697.1"/>
    <property type="molecule type" value="Genomic_DNA"/>
</dbReference>
<protein>
    <submittedName>
        <fullName evidence="2">Uncharacterized protein</fullName>
    </submittedName>
</protein>
<keyword evidence="3" id="KW-1185">Reference proteome</keyword>
<feature type="region of interest" description="Disordered" evidence="1">
    <location>
        <begin position="1"/>
        <end position="103"/>
    </location>
</feature>
<evidence type="ECO:0000313" key="2">
    <source>
        <dbReference type="EMBL" id="GBP03697.1"/>
    </source>
</evidence>
<evidence type="ECO:0000256" key="1">
    <source>
        <dbReference type="SAM" id="MobiDB-lite"/>
    </source>
</evidence>
<accession>A0A4C1SQV0</accession>
<sequence>MNITRLYFRKSPSNSRSGSPSLPVVSSKRSISARSSDTSTGQSDGTVRGSDSEQQDPFTIVVSRRRNRTSQRRCAGGSPSMDDDIQPAAPTSFIDPPTSPDIP</sequence>
<comment type="caution">
    <text evidence="2">The sequence shown here is derived from an EMBL/GenBank/DDBJ whole genome shotgun (WGS) entry which is preliminary data.</text>
</comment>
<gene>
    <name evidence="2" type="ORF">EVAR_2435_1</name>
</gene>
<reference evidence="2 3" key="1">
    <citation type="journal article" date="2019" name="Commun. Biol.">
        <title>The bagworm genome reveals a unique fibroin gene that provides high tensile strength.</title>
        <authorList>
            <person name="Kono N."/>
            <person name="Nakamura H."/>
            <person name="Ohtoshi R."/>
            <person name="Tomita M."/>
            <person name="Numata K."/>
            <person name="Arakawa K."/>
        </authorList>
    </citation>
    <scope>NUCLEOTIDE SEQUENCE [LARGE SCALE GENOMIC DNA]</scope>
</reference>
<proteinExistence type="predicted"/>
<feature type="compositionally biased region" description="Low complexity" evidence="1">
    <location>
        <begin position="11"/>
        <end position="46"/>
    </location>
</feature>
<organism evidence="2 3">
    <name type="scientific">Eumeta variegata</name>
    <name type="common">Bagworm moth</name>
    <name type="synonym">Eumeta japonica</name>
    <dbReference type="NCBI Taxonomy" id="151549"/>
    <lineage>
        <taxon>Eukaryota</taxon>
        <taxon>Metazoa</taxon>
        <taxon>Ecdysozoa</taxon>
        <taxon>Arthropoda</taxon>
        <taxon>Hexapoda</taxon>
        <taxon>Insecta</taxon>
        <taxon>Pterygota</taxon>
        <taxon>Neoptera</taxon>
        <taxon>Endopterygota</taxon>
        <taxon>Lepidoptera</taxon>
        <taxon>Glossata</taxon>
        <taxon>Ditrysia</taxon>
        <taxon>Tineoidea</taxon>
        <taxon>Psychidae</taxon>
        <taxon>Oiketicinae</taxon>
        <taxon>Eumeta</taxon>
    </lineage>
</organism>
<dbReference type="AlphaFoldDB" id="A0A4C1SQV0"/>
<name>A0A4C1SQV0_EUMVA</name>
<evidence type="ECO:0000313" key="3">
    <source>
        <dbReference type="Proteomes" id="UP000299102"/>
    </source>
</evidence>
<dbReference type="Proteomes" id="UP000299102">
    <property type="component" value="Unassembled WGS sequence"/>
</dbReference>